<organism evidence="1 2">
    <name type="scientific">Corchorus olitorius</name>
    <dbReference type="NCBI Taxonomy" id="93759"/>
    <lineage>
        <taxon>Eukaryota</taxon>
        <taxon>Viridiplantae</taxon>
        <taxon>Streptophyta</taxon>
        <taxon>Embryophyta</taxon>
        <taxon>Tracheophyta</taxon>
        <taxon>Spermatophyta</taxon>
        <taxon>Magnoliopsida</taxon>
        <taxon>eudicotyledons</taxon>
        <taxon>Gunneridae</taxon>
        <taxon>Pentapetalae</taxon>
        <taxon>rosids</taxon>
        <taxon>malvids</taxon>
        <taxon>Malvales</taxon>
        <taxon>Malvaceae</taxon>
        <taxon>Grewioideae</taxon>
        <taxon>Apeibeae</taxon>
        <taxon>Corchorus</taxon>
    </lineage>
</organism>
<sequence>MILFEPDGGVPVGGVGTAEVEWGNWESFLQLTRACQIGIFCLEMDYYVHDKSNWVIPLTKSNSSQIKHSEDK</sequence>
<accession>A0A1R3IGR9</accession>
<name>A0A1R3IGR9_9ROSI</name>
<protein>
    <submittedName>
        <fullName evidence="1">Uncharacterized protein</fullName>
    </submittedName>
</protein>
<keyword evidence="2" id="KW-1185">Reference proteome</keyword>
<dbReference type="EMBL" id="AWUE01018210">
    <property type="protein sequence ID" value="OMO81782.1"/>
    <property type="molecule type" value="Genomic_DNA"/>
</dbReference>
<gene>
    <name evidence="1" type="ORF">COLO4_23425</name>
</gene>
<evidence type="ECO:0000313" key="2">
    <source>
        <dbReference type="Proteomes" id="UP000187203"/>
    </source>
</evidence>
<proteinExistence type="predicted"/>
<reference evidence="2" key="1">
    <citation type="submission" date="2013-09" db="EMBL/GenBank/DDBJ databases">
        <title>Corchorus olitorius genome sequencing.</title>
        <authorList>
            <person name="Alam M."/>
            <person name="Haque M.S."/>
            <person name="Islam M.S."/>
            <person name="Emdad E.M."/>
            <person name="Islam M.M."/>
            <person name="Ahmed B."/>
            <person name="Halim A."/>
            <person name="Hossen Q.M.M."/>
            <person name="Hossain M.Z."/>
            <person name="Ahmed R."/>
            <person name="Khan M.M."/>
            <person name="Islam R."/>
            <person name="Rashid M.M."/>
            <person name="Khan S.A."/>
            <person name="Rahman M.S."/>
            <person name="Alam M."/>
            <person name="Yahiya A.S."/>
            <person name="Khan M.S."/>
            <person name="Azam M.S."/>
            <person name="Haque T."/>
            <person name="Lashkar M.Z.H."/>
            <person name="Akhand A.I."/>
            <person name="Morshed G."/>
            <person name="Roy S."/>
            <person name="Uddin K.S."/>
            <person name="Rabeya T."/>
            <person name="Hossain A.S."/>
            <person name="Chowdhury A."/>
            <person name="Snigdha A.R."/>
            <person name="Mortoza M.S."/>
            <person name="Matin S.A."/>
            <person name="Hoque S.M.E."/>
            <person name="Islam M.K."/>
            <person name="Roy D.K."/>
            <person name="Haider R."/>
            <person name="Moosa M.M."/>
            <person name="Elias S.M."/>
            <person name="Hasan A.M."/>
            <person name="Jahan S."/>
            <person name="Shafiuddin M."/>
            <person name="Mahmood N."/>
            <person name="Shommy N.S."/>
        </authorList>
    </citation>
    <scope>NUCLEOTIDE SEQUENCE [LARGE SCALE GENOMIC DNA]</scope>
    <source>
        <strain evidence="2">cv. O-4</strain>
    </source>
</reference>
<evidence type="ECO:0000313" key="1">
    <source>
        <dbReference type="EMBL" id="OMO81782.1"/>
    </source>
</evidence>
<dbReference type="AlphaFoldDB" id="A0A1R3IGR9"/>
<dbReference type="Proteomes" id="UP000187203">
    <property type="component" value="Unassembled WGS sequence"/>
</dbReference>
<comment type="caution">
    <text evidence="1">The sequence shown here is derived from an EMBL/GenBank/DDBJ whole genome shotgun (WGS) entry which is preliminary data.</text>
</comment>